<proteinExistence type="predicted"/>
<sequence length="374" mass="37992">MANLNTQSFAQIVSNFATAVQGRASKLVDFTIGSVLRAIAEAMGGVSLWLQGLALQVGALTRAATSNGTDLDSWFAQFGFARLPAVAATGQESFARYTPTNQALVPVGATVQTQDGSVLYTVVADATNAAYSAAQGGYVLPPGQASVNVTVQCTVAGAIGNVSAGAVNTLGTAISGVDYVTNAAAFQNGVPAEKDAPARARFVLYIASLESATLLAVKNAIASVGLNITGIITENQQYNGSTQNGYFTVIADDGTGYPSSTTLTNVANAVEAVRPLCSTYGVHGPTILTAAVSMAITTGTGYTHSAVAAQVAADLQAYINGLGDGVQLPWAYLSTVAFDVEGVTNVANVLLNGGTADIVPTPQQRVLAGVITVT</sequence>
<dbReference type="OrthoDB" id="7012887at2"/>
<feature type="domain" description="Baseplate J-like C-terminal" evidence="2">
    <location>
        <begin position="291"/>
        <end position="373"/>
    </location>
</feature>
<dbReference type="Pfam" id="PF04865">
    <property type="entry name" value="Baseplate_J"/>
    <property type="match status" value="1"/>
</dbReference>
<dbReference type="Pfam" id="PF26079">
    <property type="entry name" value="Baseplate_J_C"/>
    <property type="match status" value="1"/>
</dbReference>
<dbReference type="AlphaFoldDB" id="A0A0C4Y1V6"/>
<dbReference type="RefSeq" id="WP_043345621.1">
    <property type="nucleotide sequence ID" value="NZ_CP010536.1"/>
</dbReference>
<dbReference type="EMBL" id="CP010536">
    <property type="protein sequence ID" value="AJG19082.1"/>
    <property type="molecule type" value="Genomic_DNA"/>
</dbReference>
<accession>A0A0C4Y1V6</accession>
<reference evidence="3 4" key="1">
    <citation type="journal article" date="2015" name="Genome Announc.">
        <title>Complete Genome Sequence of Cupriavidus basilensis 4G11, Isolated from the Oak Ridge Field Research Center Site.</title>
        <authorList>
            <person name="Ray J."/>
            <person name="Waters R.J."/>
            <person name="Skerker J.M."/>
            <person name="Kuehl J.V."/>
            <person name="Price M.N."/>
            <person name="Huang J."/>
            <person name="Chakraborty R."/>
            <person name="Arkin A.P."/>
            <person name="Deutschbauer A."/>
        </authorList>
    </citation>
    <scope>NUCLEOTIDE SEQUENCE [LARGE SCALE GENOMIC DNA]</scope>
    <source>
        <strain evidence="3">4G11</strain>
    </source>
</reference>
<dbReference type="InterPro" id="IPR058530">
    <property type="entry name" value="Baseplate_J-like_C"/>
</dbReference>
<feature type="domain" description="Baseplate protein J-like barrel" evidence="1">
    <location>
        <begin position="98"/>
        <end position="189"/>
    </location>
</feature>
<gene>
    <name evidence="3" type="ORF">RR42_m1685</name>
</gene>
<evidence type="ECO:0000313" key="3">
    <source>
        <dbReference type="EMBL" id="AJG19082.1"/>
    </source>
</evidence>
<dbReference type="Proteomes" id="UP000031843">
    <property type="component" value="Chromosome main"/>
</dbReference>
<name>A0A0C4Y1V6_9BURK</name>
<dbReference type="InterPro" id="IPR006949">
    <property type="entry name" value="Barrel_Baseplate_J-like"/>
</dbReference>
<dbReference type="InterPro" id="IPR052399">
    <property type="entry name" value="Phage_Baseplate_Assmbl_Protein"/>
</dbReference>
<dbReference type="PANTHER" id="PTHR37829:SF3">
    <property type="entry name" value="PROTEIN JAYE-RELATED"/>
    <property type="match status" value="1"/>
</dbReference>
<dbReference type="PANTHER" id="PTHR37829">
    <property type="entry name" value="PHAGE-LIKE ELEMENT PBSX PROTEIN XKDT"/>
    <property type="match status" value="1"/>
</dbReference>
<evidence type="ECO:0000313" key="4">
    <source>
        <dbReference type="Proteomes" id="UP000031843"/>
    </source>
</evidence>
<dbReference type="KEGG" id="cbw:RR42_m1685"/>
<evidence type="ECO:0000259" key="1">
    <source>
        <dbReference type="Pfam" id="PF04865"/>
    </source>
</evidence>
<evidence type="ECO:0000259" key="2">
    <source>
        <dbReference type="Pfam" id="PF26079"/>
    </source>
</evidence>
<organism evidence="3 4">
    <name type="scientific">Cupriavidus basilensis</name>
    <dbReference type="NCBI Taxonomy" id="68895"/>
    <lineage>
        <taxon>Bacteria</taxon>
        <taxon>Pseudomonadati</taxon>
        <taxon>Pseudomonadota</taxon>
        <taxon>Betaproteobacteria</taxon>
        <taxon>Burkholderiales</taxon>
        <taxon>Burkholderiaceae</taxon>
        <taxon>Cupriavidus</taxon>
    </lineage>
</organism>
<keyword evidence="4" id="KW-1185">Reference proteome</keyword>
<protein>
    <submittedName>
        <fullName evidence="3">Uncharacterized protein</fullName>
    </submittedName>
</protein>
<dbReference type="STRING" id="68895.RR42_m1685"/>